<dbReference type="Gene3D" id="2.160.20.10">
    <property type="entry name" value="Single-stranded right-handed beta-helix, Pectin lyase-like"/>
    <property type="match status" value="1"/>
</dbReference>
<feature type="domain" description="Right handed beta helix" evidence="2">
    <location>
        <begin position="731"/>
        <end position="867"/>
    </location>
</feature>
<evidence type="ECO:0000313" key="3">
    <source>
        <dbReference type="EMBL" id="QDV05135.1"/>
    </source>
</evidence>
<keyword evidence="3" id="KW-0946">Virion</keyword>
<dbReference type="Proteomes" id="UP000320390">
    <property type="component" value="Chromosome"/>
</dbReference>
<keyword evidence="3" id="KW-0167">Capsid protein</keyword>
<dbReference type="InterPro" id="IPR014867">
    <property type="entry name" value="Spore_coat_CotH_CotH2/3/7"/>
</dbReference>
<protein>
    <submittedName>
        <fullName evidence="3">Inner spore coat protein H</fullName>
    </submittedName>
</protein>
<dbReference type="OrthoDB" id="258535at2"/>
<dbReference type="Pfam" id="PF13229">
    <property type="entry name" value="Beta_helix"/>
    <property type="match status" value="1"/>
</dbReference>
<dbReference type="InterPro" id="IPR012334">
    <property type="entry name" value="Pectin_lyas_fold"/>
</dbReference>
<sequence>MLTTGAPRSRYLGKAVLRACWRWSLFVTVPIVAVFGLWLFRTGTKYVDLGLEYEALGGEVNLRRVADFEGRSLLRDIRLALQVKQGQPARPLRTVELFIPGASEARLDSDLPFSGREYVPASLVYPDGGVGEVKVRYRGDHYWHWAGRKKSIRVKTKKEALFNGMRSFNLVAPKLPEQFSAYLSYFLAGQLDLIAPRAEMIDLYVNGGFRGVHLFLEQMDETVLREHDRMPGDIYSADIVGDDVYRGVPTNVFTNPGLWEKVAVNNHFEADDDAPLRALLEALGKPPSPERSARLRELVDVDAFGRFAAFRTLCQSEHYDNVHNWRLYYDPWKNRFEPIVWDPVGWGIEWRPKPNRRTRPDIVSSLLDRALMRDGAFLAARQRAIEGFFQSGQDQTFLAELDRMTRDTAPSFRLDPGLAYKLRFMRADEVDLAIVIYRYFVQMIFDQLREDYLIPSNLAYTDGASKKNDVRIEIDGRRPLFGLALQLDRVPERTLGATLRFQDESGAVQERDLSGAMSQSGSEAGIAVFLTGQLRADPDRPIEPGISPPLRPARGVYEIKLHTVNADGSMDASGVEAVPAIVGVRGQHADGSEVRGVRKESIFPAPFTALSAVADDHPIRRAAVWEGTRVCRGVEHVMDDVVIRPGTVLEMEPGASLVFEGRLVAAGTEAAPILIRPASAGRSAKEGAGDLTWGVIALRGAGANGSSLTHVRMNLGSGLIEPLAEYSAMLSIHHVEDVTISRCSFRDNREVDDMVHAVYSKVRFEDCDFTNSLRDALDLDVTEGAVVRCSFLKSGNDGLDLMTSQILVEDTWIEGSGDKGISVGENTDLLTVNAAIKDCLIGVQIKDRSRAVLYNCDVVGNQKGVDAIVKNWRYGSGGLGFLYKSAFSGNVSTIDADRDSMVRIHDCYFDRAPAPDRSVFVDRHSGTEHPVEAHHRTFLRFPEDKALDADRQEDPGAAAAFEAAWRGVDPLVRGRKGTQ</sequence>
<dbReference type="InterPro" id="IPR039448">
    <property type="entry name" value="Beta_helix"/>
</dbReference>
<reference evidence="3 4" key="1">
    <citation type="submission" date="2019-02" db="EMBL/GenBank/DDBJ databases">
        <title>Deep-cultivation of Planctomycetes and their phenomic and genomic characterization uncovers novel biology.</title>
        <authorList>
            <person name="Wiegand S."/>
            <person name="Jogler M."/>
            <person name="Boedeker C."/>
            <person name="Pinto D."/>
            <person name="Vollmers J."/>
            <person name="Rivas-Marin E."/>
            <person name="Kohn T."/>
            <person name="Peeters S.H."/>
            <person name="Heuer A."/>
            <person name="Rast P."/>
            <person name="Oberbeckmann S."/>
            <person name="Bunk B."/>
            <person name="Jeske O."/>
            <person name="Meyerdierks A."/>
            <person name="Storesund J.E."/>
            <person name="Kallscheuer N."/>
            <person name="Luecker S."/>
            <person name="Lage O.M."/>
            <person name="Pohl T."/>
            <person name="Merkel B.J."/>
            <person name="Hornburger P."/>
            <person name="Mueller R.-W."/>
            <person name="Bruemmer F."/>
            <person name="Labrenz M."/>
            <person name="Spormann A.M."/>
            <person name="Op den Camp H."/>
            <person name="Overmann J."/>
            <person name="Amann R."/>
            <person name="Jetten M.S.M."/>
            <person name="Mascher T."/>
            <person name="Medema M.H."/>
            <person name="Devos D.P."/>
            <person name="Kaster A.-K."/>
            <person name="Ovreas L."/>
            <person name="Rohde M."/>
            <person name="Galperin M.Y."/>
            <person name="Jogler C."/>
        </authorList>
    </citation>
    <scope>NUCLEOTIDE SEQUENCE [LARGE SCALE GENOMIC DNA]</scope>
    <source>
        <strain evidence="3 4">Poly30</strain>
    </source>
</reference>
<evidence type="ECO:0000256" key="1">
    <source>
        <dbReference type="SAM" id="Phobius"/>
    </source>
</evidence>
<dbReference type="AlphaFoldDB" id="A0A518EM14"/>
<gene>
    <name evidence="3" type="primary">cotH</name>
    <name evidence="3" type="ORF">Poly30_06300</name>
</gene>
<dbReference type="SUPFAM" id="SSF51126">
    <property type="entry name" value="Pectin lyase-like"/>
    <property type="match status" value="1"/>
</dbReference>
<keyword evidence="1" id="KW-0812">Transmembrane</keyword>
<feature type="transmembrane region" description="Helical" evidence="1">
    <location>
        <begin position="20"/>
        <end position="40"/>
    </location>
</feature>
<dbReference type="PANTHER" id="PTHR40050:SF1">
    <property type="entry name" value="INNER SPORE COAT PROTEIN H"/>
    <property type="match status" value="1"/>
</dbReference>
<evidence type="ECO:0000313" key="4">
    <source>
        <dbReference type="Proteomes" id="UP000320390"/>
    </source>
</evidence>
<dbReference type="EMBL" id="CP036434">
    <property type="protein sequence ID" value="QDV05135.1"/>
    <property type="molecule type" value="Genomic_DNA"/>
</dbReference>
<proteinExistence type="predicted"/>
<keyword evidence="4" id="KW-1185">Reference proteome</keyword>
<dbReference type="RefSeq" id="WP_145194558.1">
    <property type="nucleotide sequence ID" value="NZ_CP036434.1"/>
</dbReference>
<dbReference type="PANTHER" id="PTHR40050">
    <property type="entry name" value="INNER SPORE COAT PROTEIN H"/>
    <property type="match status" value="1"/>
</dbReference>
<keyword evidence="1" id="KW-1133">Transmembrane helix</keyword>
<name>A0A518EM14_9BACT</name>
<accession>A0A518EM14</accession>
<evidence type="ECO:0000259" key="2">
    <source>
        <dbReference type="Pfam" id="PF13229"/>
    </source>
</evidence>
<keyword evidence="1" id="KW-0472">Membrane</keyword>
<dbReference type="Pfam" id="PF08757">
    <property type="entry name" value="CotH"/>
    <property type="match status" value="1"/>
</dbReference>
<dbReference type="InterPro" id="IPR011050">
    <property type="entry name" value="Pectin_lyase_fold/virulence"/>
</dbReference>
<organism evidence="3 4">
    <name type="scientific">Saltatorellus ferox</name>
    <dbReference type="NCBI Taxonomy" id="2528018"/>
    <lineage>
        <taxon>Bacteria</taxon>
        <taxon>Pseudomonadati</taxon>
        <taxon>Planctomycetota</taxon>
        <taxon>Planctomycetia</taxon>
        <taxon>Planctomycetia incertae sedis</taxon>
        <taxon>Saltatorellus</taxon>
    </lineage>
</organism>